<evidence type="ECO:0000256" key="2">
    <source>
        <dbReference type="SAM" id="Phobius"/>
    </source>
</evidence>
<dbReference type="GO" id="GO:0004896">
    <property type="term" value="F:cytokine receptor activity"/>
    <property type="evidence" value="ECO:0007669"/>
    <property type="project" value="TreeGrafter"/>
</dbReference>
<dbReference type="InterPro" id="IPR036116">
    <property type="entry name" value="FN3_sf"/>
</dbReference>
<dbReference type="GO" id="GO:0005886">
    <property type="term" value="C:plasma membrane"/>
    <property type="evidence" value="ECO:0007669"/>
    <property type="project" value="TreeGrafter"/>
</dbReference>
<evidence type="ECO:0000313" key="4">
    <source>
        <dbReference type="EMBL" id="KAK0142942.1"/>
    </source>
</evidence>
<dbReference type="AlphaFoldDB" id="A0AA47P0W6"/>
<dbReference type="Gene3D" id="2.60.40.10">
    <property type="entry name" value="Immunoglobulins"/>
    <property type="match status" value="1"/>
</dbReference>
<evidence type="ECO:0000259" key="3">
    <source>
        <dbReference type="Pfam" id="PF01108"/>
    </source>
</evidence>
<dbReference type="Proteomes" id="UP001174136">
    <property type="component" value="Unassembled WGS sequence"/>
</dbReference>
<organism evidence="4 5">
    <name type="scientific">Merluccius polli</name>
    <name type="common">Benguela hake</name>
    <name type="synonym">Merluccius cadenati</name>
    <dbReference type="NCBI Taxonomy" id="89951"/>
    <lineage>
        <taxon>Eukaryota</taxon>
        <taxon>Metazoa</taxon>
        <taxon>Chordata</taxon>
        <taxon>Craniata</taxon>
        <taxon>Vertebrata</taxon>
        <taxon>Euteleostomi</taxon>
        <taxon>Actinopterygii</taxon>
        <taxon>Neopterygii</taxon>
        <taxon>Teleostei</taxon>
        <taxon>Neoteleostei</taxon>
        <taxon>Acanthomorphata</taxon>
        <taxon>Zeiogadaria</taxon>
        <taxon>Gadariae</taxon>
        <taxon>Gadiformes</taxon>
        <taxon>Gadoidei</taxon>
        <taxon>Merlucciidae</taxon>
        <taxon>Merluccius</taxon>
    </lineage>
</organism>
<accession>A0AA47P0W6</accession>
<keyword evidence="2" id="KW-0472">Membrane</keyword>
<evidence type="ECO:0000313" key="5">
    <source>
        <dbReference type="Proteomes" id="UP001174136"/>
    </source>
</evidence>
<gene>
    <name evidence="4" type="primary">IL20RA_0</name>
    <name evidence="4" type="ORF">N1851_018950</name>
</gene>
<dbReference type="Pfam" id="PF01108">
    <property type="entry name" value="Tissue_fac"/>
    <property type="match status" value="1"/>
</dbReference>
<dbReference type="PANTHER" id="PTHR20859:SF53">
    <property type="entry name" value="INTERLEUKIN-22 RECEPTOR SUBUNIT ALPHA-1"/>
    <property type="match status" value="1"/>
</dbReference>
<keyword evidence="4" id="KW-0675">Receptor</keyword>
<sequence>MFCKEVFVYLADGLVAVGDKRPYFDSRNFCNVLHWDPIKDPLHLGGEPVLYSVMYKRLVLLLVLSGRPARKRGFQRVDGLKRSDEDNWGRFMPKMECQNITSRSCDLTAETPSLPGVHFKAQVYANGRPFWETYRFHPLADTILGAPKLQLPRTVFGSSLRLNVTLPLGPGDTPLLEILNQSRHLTFDPVVRYTLIITRPSWAVQVNESLSPHYNLTLKNNNTEYCGYVFYKPNFRRGRQPSQNASFCVEMKSDQSIEVPWFLAAAGLVLVPVILSAVLVYLYAHPRKKLRLPLAMVTGSSSAQPSLLRFPDLNIVFSVPVVCPMEARKRIKLNTFPKHKPKSVSLAPRGYFPQCDPCDDDNDDDGLAREDSSCSSSAGGREVSSRTRSSTTQSSISYADVSVNVAGEVANGPHPLVNKPSVYQNIDMPRDRVIDREPKAVKTSNLGPRTVTSHMASLFTEPGDNPAGALLLPAVRNLKGELTLSMLAFQSQADGDEEEEEVEEMKKPLLVNLAYRAQGRPPLLLSLNSTGGSESDWDSGCDQSTANTTPNLLSVSSDGYPMLPALPAFPAGLWSSESERDTMASGYKQNWFNMHESTRGYGFRHRPWPQPEVVGEEGEGEAQGDGQVFLRGWVVQIQE</sequence>
<dbReference type="InterPro" id="IPR013783">
    <property type="entry name" value="Ig-like_fold"/>
</dbReference>
<reference evidence="4" key="1">
    <citation type="journal article" date="2023" name="Front. Mar. Sci.">
        <title>A new Merluccius polli reference genome to investigate the effects of global change in West African waters.</title>
        <authorList>
            <person name="Mateo J.L."/>
            <person name="Blanco-Fernandez C."/>
            <person name="Garcia-Vazquez E."/>
            <person name="Machado-Schiaffino G."/>
        </authorList>
    </citation>
    <scope>NUCLEOTIDE SEQUENCE</scope>
    <source>
        <strain evidence="4">C29</strain>
        <tissue evidence="4">Fin</tissue>
    </source>
</reference>
<protein>
    <submittedName>
        <fullName evidence="4">Interleukin-20 receptor subunit alpha</fullName>
    </submittedName>
</protein>
<dbReference type="InterPro" id="IPR003961">
    <property type="entry name" value="FN3_dom"/>
</dbReference>
<feature type="domain" description="Fibronectin type-III" evidence="3">
    <location>
        <begin position="24"/>
        <end position="125"/>
    </location>
</feature>
<comment type="caution">
    <text evidence="4">The sequence shown here is derived from an EMBL/GenBank/DDBJ whole genome shotgun (WGS) entry which is preliminary data.</text>
</comment>
<dbReference type="InterPro" id="IPR050650">
    <property type="entry name" value="Type-II_Cytokine-TF_Rcpt"/>
</dbReference>
<name>A0AA47P0W6_MERPO</name>
<keyword evidence="5" id="KW-1185">Reference proteome</keyword>
<feature type="transmembrane region" description="Helical" evidence="2">
    <location>
        <begin position="261"/>
        <end position="284"/>
    </location>
</feature>
<keyword evidence="2" id="KW-1133">Transmembrane helix</keyword>
<dbReference type="EMBL" id="JAOPHQ010003454">
    <property type="protein sequence ID" value="KAK0142942.1"/>
    <property type="molecule type" value="Genomic_DNA"/>
</dbReference>
<keyword evidence="2" id="KW-0812">Transmembrane</keyword>
<dbReference type="SUPFAM" id="SSF49265">
    <property type="entry name" value="Fibronectin type III"/>
    <property type="match status" value="1"/>
</dbReference>
<feature type="compositionally biased region" description="Low complexity" evidence="1">
    <location>
        <begin position="386"/>
        <end position="395"/>
    </location>
</feature>
<dbReference type="PANTHER" id="PTHR20859">
    <property type="entry name" value="INTERFERON/INTERLEUKIN RECEPTOR"/>
    <property type="match status" value="1"/>
</dbReference>
<evidence type="ECO:0000256" key="1">
    <source>
        <dbReference type="SAM" id="MobiDB-lite"/>
    </source>
</evidence>
<proteinExistence type="predicted"/>
<feature type="region of interest" description="Disordered" evidence="1">
    <location>
        <begin position="357"/>
        <end position="395"/>
    </location>
</feature>